<protein>
    <submittedName>
        <fullName evidence="1">Uncharacterized protein</fullName>
    </submittedName>
</protein>
<dbReference type="EMBL" id="CAXHTB010000015">
    <property type="protein sequence ID" value="CAL0320976.1"/>
    <property type="molecule type" value="Genomic_DNA"/>
</dbReference>
<name>A0AAV1XHD6_LUPLU</name>
<proteinExistence type="predicted"/>
<organism evidence="1 2">
    <name type="scientific">Lupinus luteus</name>
    <name type="common">European yellow lupine</name>
    <dbReference type="NCBI Taxonomy" id="3873"/>
    <lineage>
        <taxon>Eukaryota</taxon>
        <taxon>Viridiplantae</taxon>
        <taxon>Streptophyta</taxon>
        <taxon>Embryophyta</taxon>
        <taxon>Tracheophyta</taxon>
        <taxon>Spermatophyta</taxon>
        <taxon>Magnoliopsida</taxon>
        <taxon>eudicotyledons</taxon>
        <taxon>Gunneridae</taxon>
        <taxon>Pentapetalae</taxon>
        <taxon>rosids</taxon>
        <taxon>fabids</taxon>
        <taxon>Fabales</taxon>
        <taxon>Fabaceae</taxon>
        <taxon>Papilionoideae</taxon>
        <taxon>50 kb inversion clade</taxon>
        <taxon>genistoids sensu lato</taxon>
        <taxon>core genistoids</taxon>
        <taxon>Genisteae</taxon>
        <taxon>Lupinus</taxon>
    </lineage>
</organism>
<sequence length="112" mass="12397">MWWLVSAVPLRTSLPTPPLSKDSAHDLHFSLLTLPVTKAQKVLGSCSSNKQILSVKRSCEHCIISCTRFLCETFSYNLNVDYCTGVVISGYWVGPDADDGWGFVEAVINQMT</sequence>
<dbReference type="AlphaFoldDB" id="A0AAV1XHD6"/>
<dbReference type="Proteomes" id="UP001497480">
    <property type="component" value="Unassembled WGS sequence"/>
</dbReference>
<evidence type="ECO:0000313" key="1">
    <source>
        <dbReference type="EMBL" id="CAL0320976.1"/>
    </source>
</evidence>
<keyword evidence="2" id="KW-1185">Reference proteome</keyword>
<comment type="caution">
    <text evidence="1">The sequence shown here is derived from an EMBL/GenBank/DDBJ whole genome shotgun (WGS) entry which is preliminary data.</text>
</comment>
<gene>
    <name evidence="1" type="ORF">LLUT_LOCUS22036</name>
</gene>
<evidence type="ECO:0000313" key="2">
    <source>
        <dbReference type="Proteomes" id="UP001497480"/>
    </source>
</evidence>
<reference evidence="1 2" key="1">
    <citation type="submission" date="2024-03" db="EMBL/GenBank/DDBJ databases">
        <authorList>
            <person name="Martinez-Hernandez J."/>
        </authorList>
    </citation>
    <scope>NUCLEOTIDE SEQUENCE [LARGE SCALE GENOMIC DNA]</scope>
</reference>
<accession>A0AAV1XHD6</accession>